<comment type="similarity">
    <text evidence="2">Belongs to the bacterial solute-binding protein 2 family.</text>
</comment>
<accession>A0A1X7N0S7</accession>
<dbReference type="RefSeq" id="WP_085463210.1">
    <property type="nucleotide sequence ID" value="NZ_FXBL01000004.1"/>
</dbReference>
<dbReference type="InterPro" id="IPR025997">
    <property type="entry name" value="SBP_2_dom"/>
</dbReference>
<feature type="domain" description="Periplasmic binding protein" evidence="5">
    <location>
        <begin position="42"/>
        <end position="300"/>
    </location>
</feature>
<dbReference type="Pfam" id="PF13407">
    <property type="entry name" value="Peripla_BP_4"/>
    <property type="match status" value="1"/>
</dbReference>
<proteinExistence type="inferred from homology"/>
<dbReference type="Proteomes" id="UP000193083">
    <property type="component" value="Unassembled WGS sequence"/>
</dbReference>
<sequence>MRKIISLAVATVLGCAGLAVAQDVKDDGQSATYYESLKGKRVAFVPVAMGFDLTEGWFAGMQNQAEALGYTVEVRDPNWSTEAATQAANGFIAEKPDVLVLHPLDRQAYNRIVPRAMAEGINVIQINLKSVANGDVYVGADWYQIATLMAEDMVKACGQGSGKNGKVAYVLGRPNTPGVETSIAAYNEVLKQDSSISIVAEQMADYDATKAQGITATLLKQHPDLCGVMGIWDGQDIGISAAARDAGMLDKLHIVTSGGGAKSAACDNVENGNFGAYFSYDVPGQTRDLNAAVKMLLQTKPKPGSTPFALYTPIKRIAKDNLAPSSCWTLDELKRSGG</sequence>
<dbReference type="EMBL" id="FXBL01000004">
    <property type="protein sequence ID" value="SMH30839.1"/>
    <property type="molecule type" value="Genomic_DNA"/>
</dbReference>
<organism evidence="6 7">
    <name type="scientific">Mesorhizobium australicum</name>
    <dbReference type="NCBI Taxonomy" id="536018"/>
    <lineage>
        <taxon>Bacteria</taxon>
        <taxon>Pseudomonadati</taxon>
        <taxon>Pseudomonadota</taxon>
        <taxon>Alphaproteobacteria</taxon>
        <taxon>Hyphomicrobiales</taxon>
        <taxon>Phyllobacteriaceae</taxon>
        <taxon>Mesorhizobium</taxon>
    </lineage>
</organism>
<dbReference type="PANTHER" id="PTHR46847:SF1">
    <property type="entry name" value="D-ALLOSE-BINDING PERIPLASMIC PROTEIN-RELATED"/>
    <property type="match status" value="1"/>
</dbReference>
<dbReference type="GO" id="GO:0030313">
    <property type="term" value="C:cell envelope"/>
    <property type="evidence" value="ECO:0007669"/>
    <property type="project" value="UniProtKB-SubCell"/>
</dbReference>
<evidence type="ECO:0000313" key="6">
    <source>
        <dbReference type="EMBL" id="SMH30839.1"/>
    </source>
</evidence>
<evidence type="ECO:0000256" key="1">
    <source>
        <dbReference type="ARBA" id="ARBA00004196"/>
    </source>
</evidence>
<dbReference type="OrthoDB" id="7716943at2"/>
<evidence type="ECO:0000313" key="7">
    <source>
        <dbReference type="Proteomes" id="UP000193083"/>
    </source>
</evidence>
<name>A0A1X7N0S7_9HYPH</name>
<keyword evidence="3 4" id="KW-0732">Signal</keyword>
<feature type="signal peptide" evidence="4">
    <location>
        <begin position="1"/>
        <end position="21"/>
    </location>
</feature>
<dbReference type="InterPro" id="IPR028082">
    <property type="entry name" value="Peripla_BP_I"/>
</dbReference>
<protein>
    <submittedName>
        <fullName evidence="6">Ribose transport system substrate-binding protein</fullName>
    </submittedName>
</protein>
<dbReference type="PANTHER" id="PTHR46847">
    <property type="entry name" value="D-ALLOSE-BINDING PERIPLASMIC PROTEIN-RELATED"/>
    <property type="match status" value="1"/>
</dbReference>
<reference evidence="6 7" key="1">
    <citation type="submission" date="2017-04" db="EMBL/GenBank/DDBJ databases">
        <authorList>
            <person name="Afonso C.L."/>
            <person name="Miller P.J."/>
            <person name="Scott M.A."/>
            <person name="Spackman E."/>
            <person name="Goraichik I."/>
            <person name="Dimitrov K.M."/>
            <person name="Suarez D.L."/>
            <person name="Swayne D.E."/>
        </authorList>
    </citation>
    <scope>NUCLEOTIDE SEQUENCE [LARGE SCALE GENOMIC DNA]</scope>
    <source>
        <strain evidence="6 7">B5P</strain>
    </source>
</reference>
<dbReference type="AlphaFoldDB" id="A0A1X7N0S7"/>
<evidence type="ECO:0000256" key="2">
    <source>
        <dbReference type="ARBA" id="ARBA00007639"/>
    </source>
</evidence>
<dbReference type="SUPFAM" id="SSF53822">
    <property type="entry name" value="Periplasmic binding protein-like I"/>
    <property type="match status" value="1"/>
</dbReference>
<evidence type="ECO:0000256" key="4">
    <source>
        <dbReference type="SAM" id="SignalP"/>
    </source>
</evidence>
<dbReference type="CDD" id="cd01536">
    <property type="entry name" value="PBP1_ABC_sugar_binding-like"/>
    <property type="match status" value="1"/>
</dbReference>
<comment type="subcellular location">
    <subcellularLocation>
        <location evidence="1">Cell envelope</location>
    </subcellularLocation>
</comment>
<feature type="chain" id="PRO_5010861688" evidence="4">
    <location>
        <begin position="22"/>
        <end position="338"/>
    </location>
</feature>
<evidence type="ECO:0000259" key="5">
    <source>
        <dbReference type="Pfam" id="PF13407"/>
    </source>
</evidence>
<dbReference type="GO" id="GO:0030246">
    <property type="term" value="F:carbohydrate binding"/>
    <property type="evidence" value="ECO:0007669"/>
    <property type="project" value="UniProtKB-ARBA"/>
</dbReference>
<dbReference type="Gene3D" id="3.40.50.2300">
    <property type="match status" value="2"/>
</dbReference>
<evidence type="ECO:0000256" key="3">
    <source>
        <dbReference type="ARBA" id="ARBA00022729"/>
    </source>
</evidence>
<gene>
    <name evidence="6" type="ORF">SAMN02982922_1085</name>
</gene>
<keyword evidence="7" id="KW-1185">Reference proteome</keyword>
<dbReference type="PROSITE" id="PS51257">
    <property type="entry name" value="PROKAR_LIPOPROTEIN"/>
    <property type="match status" value="1"/>
</dbReference>